<dbReference type="GO" id="GO:0009062">
    <property type="term" value="P:fatty acid catabolic process"/>
    <property type="evidence" value="ECO:0007669"/>
    <property type="project" value="TreeGrafter"/>
</dbReference>
<dbReference type="GO" id="GO:0052816">
    <property type="term" value="F:long-chain fatty acyl-CoA hydrolase activity"/>
    <property type="evidence" value="ECO:0007669"/>
    <property type="project" value="TreeGrafter"/>
</dbReference>
<dbReference type="GO" id="GO:0006637">
    <property type="term" value="P:acyl-CoA metabolic process"/>
    <property type="evidence" value="ECO:0007669"/>
    <property type="project" value="TreeGrafter"/>
</dbReference>
<dbReference type="InParanoid" id="K3WIK5"/>
<keyword evidence="4" id="KW-1185">Reference proteome</keyword>
<dbReference type="EMBL" id="GL376564">
    <property type="status" value="NOT_ANNOTATED_CDS"/>
    <property type="molecule type" value="Genomic_DNA"/>
</dbReference>
<reference evidence="3" key="3">
    <citation type="submission" date="2015-02" db="UniProtKB">
        <authorList>
            <consortium name="EnsemblProtists"/>
        </authorList>
    </citation>
    <scope>IDENTIFICATION</scope>
    <source>
        <strain evidence="3">DAOM BR144</strain>
    </source>
</reference>
<organism evidence="3 4">
    <name type="scientific">Globisporangium ultimum (strain ATCC 200006 / CBS 805.95 / DAOM BR144)</name>
    <name type="common">Pythium ultimum</name>
    <dbReference type="NCBI Taxonomy" id="431595"/>
    <lineage>
        <taxon>Eukaryota</taxon>
        <taxon>Sar</taxon>
        <taxon>Stramenopiles</taxon>
        <taxon>Oomycota</taxon>
        <taxon>Peronosporomycetes</taxon>
        <taxon>Pythiales</taxon>
        <taxon>Pythiaceae</taxon>
        <taxon>Globisporangium</taxon>
    </lineage>
</organism>
<dbReference type="InterPro" id="IPR033120">
    <property type="entry name" value="HOTDOG_ACOT"/>
</dbReference>
<dbReference type="InterPro" id="IPR006683">
    <property type="entry name" value="Thioestr_dom"/>
</dbReference>
<accession>K3WIK5</accession>
<dbReference type="PANTHER" id="PTHR11049">
    <property type="entry name" value="ACYL COENZYME A THIOESTER HYDROLASE"/>
    <property type="match status" value="1"/>
</dbReference>
<sequence length="370" mass="41510">MATTPEATTRARITSDETRCAHAAVFGDEALRGKLLGSGPILHQIDLLVAEVCNVIAQKPVVTVAFDTFRLLRPVYHGDFIRLEGRGISVNSSSMVCQVSVYRQDFATGEFQLTHNVVATFVAMGKDGKVSRGLPMLYDPLRPTECAQLQELAAKRKQLTARWQQAQTAVTQMGTITHAMIPRHKYAAGRKAIDIQTTVVETRHTFIMKHANVHGNVFGGVLLEWMDHLALYCARQFTKNYNMVTVGMDRVHFKLPINLHHMVSIRARICRVRKYSVEVEIAVYRGTGKTHLLELSHTGYFEVLNLEDDNRKREIHLDVTADENDQDAMQSLLKAQRRGQFEKHDAELLALPAIPTSAPKTFVPSLTARI</sequence>
<dbReference type="eggNOG" id="ENOG502S2P3">
    <property type="taxonomic scope" value="Eukaryota"/>
</dbReference>
<name>K3WIK5_GLOUD</name>
<dbReference type="EnsemblProtists" id="PYU1_T004797">
    <property type="protein sequence ID" value="PYU1_T004797"/>
    <property type="gene ID" value="PYU1_G004786"/>
</dbReference>
<dbReference type="SUPFAM" id="SSF54637">
    <property type="entry name" value="Thioesterase/thiol ester dehydrase-isomerase"/>
    <property type="match status" value="2"/>
</dbReference>
<evidence type="ECO:0000313" key="4">
    <source>
        <dbReference type="Proteomes" id="UP000019132"/>
    </source>
</evidence>
<reference evidence="4" key="2">
    <citation type="submission" date="2010-04" db="EMBL/GenBank/DDBJ databases">
        <authorList>
            <person name="Buell R."/>
            <person name="Hamilton J."/>
            <person name="Hostetler J."/>
        </authorList>
    </citation>
    <scope>NUCLEOTIDE SEQUENCE [LARGE SCALE GENOMIC DNA]</scope>
    <source>
        <strain evidence="4">DAOM:BR144</strain>
    </source>
</reference>
<evidence type="ECO:0000313" key="3">
    <source>
        <dbReference type="EnsemblProtists" id="PYU1_T004797"/>
    </source>
</evidence>
<proteinExistence type="predicted"/>
<dbReference type="PANTHER" id="PTHR11049:SF24">
    <property type="entry name" value="CYTOSOLIC ACYL COENZYME A THIOESTER HYDROLASE"/>
    <property type="match status" value="1"/>
</dbReference>
<dbReference type="PROSITE" id="PS51770">
    <property type="entry name" value="HOTDOG_ACOT"/>
    <property type="match status" value="2"/>
</dbReference>
<reference evidence="4" key="1">
    <citation type="journal article" date="2010" name="Genome Biol.">
        <title>Genome sequence of the necrotrophic plant pathogen Pythium ultimum reveals original pathogenicity mechanisms and effector repertoire.</title>
        <authorList>
            <person name="Levesque C.A."/>
            <person name="Brouwer H."/>
            <person name="Cano L."/>
            <person name="Hamilton J.P."/>
            <person name="Holt C."/>
            <person name="Huitema E."/>
            <person name="Raffaele S."/>
            <person name="Robideau G.P."/>
            <person name="Thines M."/>
            <person name="Win J."/>
            <person name="Zerillo M.M."/>
            <person name="Beakes G.W."/>
            <person name="Boore J.L."/>
            <person name="Busam D."/>
            <person name="Dumas B."/>
            <person name="Ferriera S."/>
            <person name="Fuerstenberg S.I."/>
            <person name="Gachon C.M."/>
            <person name="Gaulin E."/>
            <person name="Govers F."/>
            <person name="Grenville-Briggs L."/>
            <person name="Horner N."/>
            <person name="Hostetler J."/>
            <person name="Jiang R.H."/>
            <person name="Johnson J."/>
            <person name="Krajaejun T."/>
            <person name="Lin H."/>
            <person name="Meijer H.J."/>
            <person name="Moore B."/>
            <person name="Morris P."/>
            <person name="Phuntmart V."/>
            <person name="Puiu D."/>
            <person name="Shetty J."/>
            <person name="Stajich J.E."/>
            <person name="Tripathy S."/>
            <person name="Wawra S."/>
            <person name="van West P."/>
            <person name="Whitty B.R."/>
            <person name="Coutinho P.M."/>
            <person name="Henrissat B."/>
            <person name="Martin F."/>
            <person name="Thomas P.D."/>
            <person name="Tyler B.M."/>
            <person name="De Vries R.P."/>
            <person name="Kamoun S."/>
            <person name="Yandell M."/>
            <person name="Tisserat N."/>
            <person name="Buell C.R."/>
        </authorList>
    </citation>
    <scope>NUCLEOTIDE SEQUENCE</scope>
    <source>
        <strain evidence="4">DAOM:BR144</strain>
    </source>
</reference>
<dbReference type="AlphaFoldDB" id="K3WIK5"/>
<dbReference type="STRING" id="431595.K3WIK5"/>
<evidence type="ECO:0000256" key="1">
    <source>
        <dbReference type="ARBA" id="ARBA00022801"/>
    </source>
</evidence>
<dbReference type="HOGENOM" id="CLU_052115_0_0_1"/>
<dbReference type="InterPro" id="IPR040170">
    <property type="entry name" value="Cytosol_ACT"/>
</dbReference>
<keyword evidence="1" id="KW-0378">Hydrolase</keyword>
<feature type="domain" description="HotDog ACOT-type" evidence="2">
    <location>
        <begin position="196"/>
        <end position="309"/>
    </location>
</feature>
<evidence type="ECO:0000259" key="2">
    <source>
        <dbReference type="PROSITE" id="PS51770"/>
    </source>
</evidence>
<protein>
    <recommendedName>
        <fullName evidence="2">HotDog ACOT-type domain-containing protein</fullName>
    </recommendedName>
</protein>
<dbReference type="Gene3D" id="3.10.129.10">
    <property type="entry name" value="Hotdog Thioesterase"/>
    <property type="match status" value="2"/>
</dbReference>
<dbReference type="Proteomes" id="UP000019132">
    <property type="component" value="Unassembled WGS sequence"/>
</dbReference>
<dbReference type="VEuPathDB" id="FungiDB:PYU1_G004786"/>
<dbReference type="InterPro" id="IPR029069">
    <property type="entry name" value="HotDog_dom_sf"/>
</dbReference>
<dbReference type="Pfam" id="PF03061">
    <property type="entry name" value="4HBT"/>
    <property type="match status" value="2"/>
</dbReference>
<feature type="domain" description="HotDog ACOT-type" evidence="2">
    <location>
        <begin position="14"/>
        <end position="127"/>
    </location>
</feature>
<dbReference type="GO" id="GO:0005829">
    <property type="term" value="C:cytosol"/>
    <property type="evidence" value="ECO:0007669"/>
    <property type="project" value="TreeGrafter"/>
</dbReference>
<dbReference type="CDD" id="cd03442">
    <property type="entry name" value="BFIT_BACH"/>
    <property type="match status" value="1"/>
</dbReference>